<evidence type="ECO:0000313" key="3">
    <source>
        <dbReference type="Proteomes" id="UP000177418"/>
    </source>
</evidence>
<comment type="caution">
    <text evidence="2">The sequence shown here is derived from an EMBL/GenBank/DDBJ whole genome shotgun (WGS) entry which is preliminary data.</text>
</comment>
<dbReference type="InterPro" id="IPR052747">
    <property type="entry name" value="TA_system_RelE_toxin"/>
</dbReference>
<dbReference type="EMBL" id="MGAV01000021">
    <property type="protein sequence ID" value="OGK53305.1"/>
    <property type="molecule type" value="Genomic_DNA"/>
</dbReference>
<proteinExistence type="predicted"/>
<evidence type="ECO:0000256" key="1">
    <source>
        <dbReference type="ARBA" id="ARBA00022649"/>
    </source>
</evidence>
<name>A0A1F7JCJ6_9BACT</name>
<evidence type="ECO:0000313" key="2">
    <source>
        <dbReference type="EMBL" id="OGK53305.1"/>
    </source>
</evidence>
<keyword evidence="1" id="KW-1277">Toxin-antitoxin system</keyword>
<accession>A0A1F7JCJ6</accession>
<reference evidence="2 3" key="1">
    <citation type="journal article" date="2016" name="Nat. Commun.">
        <title>Thousands of microbial genomes shed light on interconnected biogeochemical processes in an aquifer system.</title>
        <authorList>
            <person name="Anantharaman K."/>
            <person name="Brown C.T."/>
            <person name="Hug L.A."/>
            <person name="Sharon I."/>
            <person name="Castelle C.J."/>
            <person name="Probst A.J."/>
            <person name="Thomas B.C."/>
            <person name="Singh A."/>
            <person name="Wilkins M.J."/>
            <person name="Karaoz U."/>
            <person name="Brodie E.L."/>
            <person name="Williams K.H."/>
            <person name="Hubbard S.S."/>
            <person name="Banfield J.F."/>
        </authorList>
    </citation>
    <scope>NUCLEOTIDE SEQUENCE [LARGE SCALE GENOMIC DNA]</scope>
</reference>
<protein>
    <recommendedName>
        <fullName evidence="4">Plasmid stabilization protein</fullName>
    </recommendedName>
</protein>
<dbReference type="Gene3D" id="3.30.2310.20">
    <property type="entry name" value="RelE-like"/>
    <property type="match status" value="1"/>
</dbReference>
<dbReference type="Proteomes" id="UP000177418">
    <property type="component" value="Unassembled WGS sequence"/>
</dbReference>
<dbReference type="PANTHER" id="PTHR38813:SF1">
    <property type="entry name" value="TOXIN RELE1-RELATED"/>
    <property type="match status" value="1"/>
</dbReference>
<dbReference type="AlphaFoldDB" id="A0A1F7JCJ6"/>
<evidence type="ECO:0008006" key="4">
    <source>
        <dbReference type="Google" id="ProtNLM"/>
    </source>
</evidence>
<sequence length="88" mass="10693">MRIILSPQAEKSLRHLTKIDQIAIAQKIRSLRDSNIHLNEEKLKGYRDVFRIRVGDYRIVYRQQKQIVYIILISHRKDIYRILRQMMS</sequence>
<dbReference type="InterPro" id="IPR007712">
    <property type="entry name" value="RelE/ParE_toxin"/>
</dbReference>
<dbReference type="Pfam" id="PF05016">
    <property type="entry name" value="ParE_toxin"/>
    <property type="match status" value="1"/>
</dbReference>
<dbReference type="InterPro" id="IPR035093">
    <property type="entry name" value="RelE/ParE_toxin_dom_sf"/>
</dbReference>
<dbReference type="SUPFAM" id="SSF143011">
    <property type="entry name" value="RelE-like"/>
    <property type="match status" value="1"/>
</dbReference>
<gene>
    <name evidence="2" type="ORF">A3H78_03305</name>
</gene>
<dbReference type="PANTHER" id="PTHR38813">
    <property type="match status" value="1"/>
</dbReference>
<organism evidence="2 3">
    <name type="scientific">Candidatus Roizmanbacteria bacterium RIFCSPLOWO2_02_FULL_36_11</name>
    <dbReference type="NCBI Taxonomy" id="1802071"/>
    <lineage>
        <taxon>Bacteria</taxon>
        <taxon>Candidatus Roizmaniibacteriota</taxon>
    </lineage>
</organism>